<feature type="domain" description="Histidine kinase" evidence="4">
    <location>
        <begin position="23"/>
        <end position="245"/>
    </location>
</feature>
<proteinExistence type="predicted"/>
<dbReference type="GO" id="GO:0000155">
    <property type="term" value="F:phosphorelay sensor kinase activity"/>
    <property type="evidence" value="ECO:0007669"/>
    <property type="project" value="InterPro"/>
</dbReference>
<evidence type="ECO:0000313" key="5">
    <source>
        <dbReference type="EMBL" id="SOC48066.1"/>
    </source>
</evidence>
<keyword evidence="5" id="KW-0808">Transferase</keyword>
<dbReference type="InterPro" id="IPR004358">
    <property type="entry name" value="Sig_transdc_His_kin-like_C"/>
</dbReference>
<evidence type="ECO:0000313" key="6">
    <source>
        <dbReference type="Proteomes" id="UP000219167"/>
    </source>
</evidence>
<keyword evidence="5" id="KW-0418">Kinase</keyword>
<dbReference type="Pfam" id="PF02518">
    <property type="entry name" value="HATPase_c"/>
    <property type="match status" value="1"/>
</dbReference>
<keyword evidence="6" id="KW-1185">Reference proteome</keyword>
<accession>A0A285V4Y3</accession>
<dbReference type="PROSITE" id="PS50109">
    <property type="entry name" value="HIS_KIN"/>
    <property type="match status" value="1"/>
</dbReference>
<dbReference type="EMBL" id="OBQD01000037">
    <property type="protein sequence ID" value="SOC48066.1"/>
    <property type="molecule type" value="Genomic_DNA"/>
</dbReference>
<dbReference type="InterPro" id="IPR036890">
    <property type="entry name" value="HATPase_C_sf"/>
</dbReference>
<comment type="catalytic activity">
    <reaction evidence="1">
        <text>ATP + protein L-histidine = ADP + protein N-phospho-L-histidine.</text>
        <dbReference type="EC" id="2.7.13.3"/>
    </reaction>
</comment>
<evidence type="ECO:0000256" key="2">
    <source>
        <dbReference type="ARBA" id="ARBA00012438"/>
    </source>
</evidence>
<evidence type="ECO:0000259" key="4">
    <source>
        <dbReference type="PROSITE" id="PS50109"/>
    </source>
</evidence>
<gene>
    <name evidence="5" type="ORF">SAMN05892877_1377</name>
</gene>
<dbReference type="SUPFAM" id="SSF55874">
    <property type="entry name" value="ATPase domain of HSP90 chaperone/DNA topoisomerase II/histidine kinase"/>
    <property type="match status" value="1"/>
</dbReference>
<dbReference type="SMART" id="SM00387">
    <property type="entry name" value="HATPase_c"/>
    <property type="match status" value="1"/>
</dbReference>
<organism evidence="5 6">
    <name type="scientific">Rhizobium subbaraonis</name>
    <dbReference type="NCBI Taxonomy" id="908946"/>
    <lineage>
        <taxon>Bacteria</taxon>
        <taxon>Pseudomonadati</taxon>
        <taxon>Pseudomonadota</taxon>
        <taxon>Alphaproteobacteria</taxon>
        <taxon>Hyphomicrobiales</taxon>
        <taxon>Rhizobiaceae</taxon>
        <taxon>Rhizobium/Agrobacterium group</taxon>
        <taxon>Rhizobium</taxon>
    </lineage>
</organism>
<dbReference type="InterPro" id="IPR003661">
    <property type="entry name" value="HisK_dim/P_dom"/>
</dbReference>
<dbReference type="Proteomes" id="UP000219167">
    <property type="component" value="Unassembled WGS sequence"/>
</dbReference>
<sequence>MESDGFGEGDLERFVCLIDGMNLIVHDFNNLLAVIGGNLEMLESRLLASEDLGLVREARSAAEDGVRLTSQLLAFGRRPVLAPRAVDVGKLVAEFSGILQRRVGDAVELRIVVTGRRLRAVVDKAQLQTVLLNLATNARDAMPNGGRLTVELSGLEVADDYSDIYPRLQPGRYIVISLTDNGVGMPANVRERAFEPFFTTKPSSAGEGLGLSMVYGFARQSAGHVRLDSAPEQGTTVRLFLPRARDEAVAVPIGGAG</sequence>
<evidence type="ECO:0000256" key="3">
    <source>
        <dbReference type="ARBA" id="ARBA00022553"/>
    </source>
</evidence>
<dbReference type="PANTHER" id="PTHR43065:SF49">
    <property type="entry name" value="HISTIDINE KINASE"/>
    <property type="match status" value="1"/>
</dbReference>
<dbReference type="PANTHER" id="PTHR43065">
    <property type="entry name" value="SENSOR HISTIDINE KINASE"/>
    <property type="match status" value="1"/>
</dbReference>
<name>A0A285V4Y3_9HYPH</name>
<dbReference type="AlphaFoldDB" id="A0A285V4Y3"/>
<evidence type="ECO:0000256" key="1">
    <source>
        <dbReference type="ARBA" id="ARBA00000085"/>
    </source>
</evidence>
<protein>
    <recommendedName>
        <fullName evidence="2">histidine kinase</fullName>
        <ecNumber evidence="2">2.7.13.3</ecNumber>
    </recommendedName>
</protein>
<keyword evidence="3" id="KW-0597">Phosphoprotein</keyword>
<reference evidence="5 6" key="1">
    <citation type="submission" date="2017-08" db="EMBL/GenBank/DDBJ databases">
        <authorList>
            <person name="de Groot N.N."/>
        </authorList>
    </citation>
    <scope>NUCLEOTIDE SEQUENCE [LARGE SCALE GENOMIC DNA]</scope>
    <source>
        <strain evidence="5 6">JC85</strain>
    </source>
</reference>
<dbReference type="InterPro" id="IPR003594">
    <property type="entry name" value="HATPase_dom"/>
</dbReference>
<dbReference type="InterPro" id="IPR005467">
    <property type="entry name" value="His_kinase_dom"/>
</dbReference>
<dbReference type="PRINTS" id="PR00344">
    <property type="entry name" value="BCTRLSENSOR"/>
</dbReference>
<dbReference type="EC" id="2.7.13.3" evidence="2"/>
<dbReference type="RefSeq" id="WP_245423708.1">
    <property type="nucleotide sequence ID" value="NZ_OBQD01000037.1"/>
</dbReference>
<dbReference type="CDD" id="cd00082">
    <property type="entry name" value="HisKA"/>
    <property type="match status" value="1"/>
</dbReference>
<dbReference type="Gene3D" id="3.30.565.10">
    <property type="entry name" value="Histidine kinase-like ATPase, C-terminal domain"/>
    <property type="match status" value="1"/>
</dbReference>
<dbReference type="Gene3D" id="1.10.287.130">
    <property type="match status" value="1"/>
</dbReference>